<dbReference type="GO" id="GO:0015385">
    <property type="term" value="F:sodium:proton antiporter activity"/>
    <property type="evidence" value="ECO:0007669"/>
    <property type="project" value="InterPro"/>
</dbReference>
<feature type="transmembrane region" description="Helical" evidence="10">
    <location>
        <begin position="6"/>
        <end position="24"/>
    </location>
</feature>
<reference evidence="12 13" key="1">
    <citation type="submission" date="2016-11" db="EMBL/GenBank/DDBJ databases">
        <title>The macronuclear genome of Stentor coeruleus: a giant cell with tiny introns.</title>
        <authorList>
            <person name="Slabodnick M."/>
            <person name="Ruby J.G."/>
            <person name="Reiff S.B."/>
            <person name="Swart E.C."/>
            <person name="Gosai S."/>
            <person name="Prabakaran S."/>
            <person name="Witkowska E."/>
            <person name="Larue G.E."/>
            <person name="Fisher S."/>
            <person name="Freeman R.M."/>
            <person name="Gunawardena J."/>
            <person name="Chu W."/>
            <person name="Stover N.A."/>
            <person name="Gregory B.D."/>
            <person name="Nowacki M."/>
            <person name="Derisi J."/>
            <person name="Roy S.W."/>
            <person name="Marshall W.F."/>
            <person name="Sood P."/>
        </authorList>
    </citation>
    <scope>NUCLEOTIDE SEQUENCE [LARGE SCALE GENOMIC DNA]</scope>
    <source>
        <strain evidence="12">WM001</strain>
    </source>
</reference>
<evidence type="ECO:0000313" key="13">
    <source>
        <dbReference type="Proteomes" id="UP000187209"/>
    </source>
</evidence>
<keyword evidence="3" id="KW-1003">Cell membrane</keyword>
<feature type="domain" description="Cyclic nucleotide-binding" evidence="11">
    <location>
        <begin position="729"/>
        <end position="823"/>
    </location>
</feature>
<protein>
    <recommendedName>
        <fullName evidence="11">Cyclic nucleotide-binding domain-containing protein</fullName>
    </recommendedName>
</protein>
<evidence type="ECO:0000256" key="10">
    <source>
        <dbReference type="SAM" id="Phobius"/>
    </source>
</evidence>
<evidence type="ECO:0000256" key="3">
    <source>
        <dbReference type="ARBA" id="ARBA00022475"/>
    </source>
</evidence>
<comment type="subcellular location">
    <subcellularLocation>
        <location evidence="1">Cell membrane</location>
        <topology evidence="1">Multi-pass membrane protein</topology>
    </subcellularLocation>
</comment>
<keyword evidence="13" id="KW-1185">Reference proteome</keyword>
<feature type="transmembrane region" description="Helical" evidence="10">
    <location>
        <begin position="320"/>
        <end position="345"/>
    </location>
</feature>
<evidence type="ECO:0000256" key="7">
    <source>
        <dbReference type="ARBA" id="ARBA00023065"/>
    </source>
</evidence>
<dbReference type="PANTHER" id="PTHR10110:SF86">
    <property type="entry name" value="SODIUM_HYDROGEN EXCHANGER 7"/>
    <property type="match status" value="1"/>
</dbReference>
<dbReference type="GO" id="GO:0051453">
    <property type="term" value="P:regulation of intracellular pH"/>
    <property type="evidence" value="ECO:0007669"/>
    <property type="project" value="TreeGrafter"/>
</dbReference>
<feature type="transmembrane region" description="Helical" evidence="10">
    <location>
        <begin position="197"/>
        <end position="220"/>
    </location>
</feature>
<dbReference type="InterPro" id="IPR000595">
    <property type="entry name" value="cNMP-bd_dom"/>
</dbReference>
<dbReference type="SUPFAM" id="SSF51206">
    <property type="entry name" value="cAMP-binding domain-like"/>
    <property type="match status" value="1"/>
</dbReference>
<evidence type="ECO:0000256" key="5">
    <source>
        <dbReference type="ARBA" id="ARBA00022989"/>
    </source>
</evidence>
<proteinExistence type="predicted"/>
<evidence type="ECO:0000259" key="11">
    <source>
        <dbReference type="PROSITE" id="PS50042"/>
    </source>
</evidence>
<feature type="transmembrane region" description="Helical" evidence="10">
    <location>
        <begin position="284"/>
        <end position="308"/>
    </location>
</feature>
<gene>
    <name evidence="12" type="ORF">SteCoe_27274</name>
</gene>
<evidence type="ECO:0000256" key="9">
    <source>
        <dbReference type="ARBA" id="ARBA00023201"/>
    </source>
</evidence>
<keyword evidence="4 10" id="KW-0812">Transmembrane</keyword>
<evidence type="ECO:0000256" key="4">
    <source>
        <dbReference type="ARBA" id="ARBA00022692"/>
    </source>
</evidence>
<feature type="transmembrane region" description="Helical" evidence="10">
    <location>
        <begin position="31"/>
        <end position="50"/>
    </location>
</feature>
<keyword evidence="2" id="KW-0813">Transport</keyword>
<dbReference type="OrthoDB" id="441412at2759"/>
<dbReference type="GO" id="GO:0015386">
    <property type="term" value="F:potassium:proton antiporter activity"/>
    <property type="evidence" value="ECO:0007669"/>
    <property type="project" value="TreeGrafter"/>
</dbReference>
<keyword evidence="9" id="KW-0739">Sodium transport</keyword>
<feature type="transmembrane region" description="Helical" evidence="10">
    <location>
        <begin position="240"/>
        <end position="264"/>
    </location>
</feature>
<keyword evidence="6" id="KW-0915">Sodium</keyword>
<evidence type="ECO:0000256" key="8">
    <source>
        <dbReference type="ARBA" id="ARBA00023136"/>
    </source>
</evidence>
<name>A0A1R2BAV2_9CILI</name>
<dbReference type="EMBL" id="MPUH01000786">
    <property type="protein sequence ID" value="OMJ73931.1"/>
    <property type="molecule type" value="Genomic_DNA"/>
</dbReference>
<evidence type="ECO:0000256" key="2">
    <source>
        <dbReference type="ARBA" id="ARBA00022448"/>
    </source>
</evidence>
<dbReference type="Proteomes" id="UP000187209">
    <property type="component" value="Unassembled WGS sequence"/>
</dbReference>
<accession>A0A1R2BAV2</accession>
<feature type="transmembrane region" description="Helical" evidence="10">
    <location>
        <begin position="70"/>
        <end position="92"/>
    </location>
</feature>
<dbReference type="GO" id="GO:0098719">
    <property type="term" value="P:sodium ion import across plasma membrane"/>
    <property type="evidence" value="ECO:0007669"/>
    <property type="project" value="TreeGrafter"/>
</dbReference>
<dbReference type="Gene3D" id="2.60.120.10">
    <property type="entry name" value="Jelly Rolls"/>
    <property type="match status" value="1"/>
</dbReference>
<evidence type="ECO:0000256" key="1">
    <source>
        <dbReference type="ARBA" id="ARBA00004651"/>
    </source>
</evidence>
<feature type="transmembrane region" description="Helical" evidence="10">
    <location>
        <begin position="99"/>
        <end position="123"/>
    </location>
</feature>
<keyword evidence="8 10" id="KW-0472">Membrane</keyword>
<comment type="caution">
    <text evidence="12">The sequence shown here is derived from an EMBL/GenBank/DDBJ whole genome shotgun (WGS) entry which is preliminary data.</text>
</comment>
<sequence length="979" mass="110369">MVETSVVGNCILFIFVSLLLGFAGYEIKKKFSIPVSPILLILGIIIRDASPSMGTLGLAFKQIDSIDPHLILFAMMPALIFEAGISTDWYTFRKEFSQIVIMATTVVFLSALLTACTLVYILGYDFSWNEAFLLGVILSATDHVAVVAQLKEIYADDRFETLVQGETLLNEATVFVLFSVMMDSLTGAADFAHSISLFFRLSLGGLSLGLAFSLAFSFIIRRMVNDELQQTNLTIVTSYLLFYTADGTPVHVSGALAVVTFGLFMSAYGKTLISPSVEKYLHDFWKLVGTCMESLIFIMGGMLLGMHFVDSNSYLTASDIGMMVALFALLHFIRGASIFSHYPLLQNLGYGLDPKEGIVMTLSGLKGAISTALALIAYNEPLLDPKFKSIMLFFTTGICALTIVFDSILMKSAVRHFGMEALTEVQENMLVGVTTGILQHTSKKVEHLRNDKEFKLVRWDFVMKFAGPKRLLVQIMKGSKVGSKILKRHKDDSAEQLLNRYTKKFNLTSSALVDETRRRFFTTLKGIYWHTFESGHCMGMTSLKLINSCNKALDIEKNAMSDWDLLKAELFNPRVIKFLTTASKIPAIGRIFKRYLRKKILMTYDAAFTFITAHEEAENIMDQMEIDIDEEVFKDVMEEAHEQVRKCKEFLYSNITDCYPDIVVELQTLKACKCLIISQQKLTKKIYEQGVIKELEYKYLISAVNNNSKKIKKVLKTQMPTLSEILQNRFTKAKPEEIEEYLPEIKEMIFEPGTVLFKEGDHCLGAFLIMRGRIREHSSWVKQDLMIGNIVGAQHLLPEYAKNTSTATAITQVVVAHLPVQIFGNHHFFIDLFKEASEELLLLNKECFNLVGVKNEHIFRVVSHSVILHLMPGEKLDLSFGVLLLYGQISPGKRAFCFIWPKIKIIDVTHECVCLILPDQLSTMIQQLDSITQAFANYYIRSPAKSIKVNDKCKNSDLIGLNAIHKLQKLHTLSKIKIH</sequence>
<dbReference type="AlphaFoldDB" id="A0A1R2BAV2"/>
<dbReference type="Pfam" id="PF00999">
    <property type="entry name" value="Na_H_Exchanger"/>
    <property type="match status" value="1"/>
</dbReference>
<dbReference type="Gene3D" id="6.10.140.1330">
    <property type="match status" value="1"/>
</dbReference>
<keyword evidence="7" id="KW-0406">Ion transport</keyword>
<dbReference type="PROSITE" id="PS50042">
    <property type="entry name" value="CNMP_BINDING_3"/>
    <property type="match status" value="1"/>
</dbReference>
<dbReference type="InterPro" id="IPR018422">
    <property type="entry name" value="Cation/H_exchanger_CPA1"/>
</dbReference>
<dbReference type="InterPro" id="IPR006153">
    <property type="entry name" value="Cation/H_exchanger_TM"/>
</dbReference>
<feature type="transmembrane region" description="Helical" evidence="10">
    <location>
        <begin position="390"/>
        <end position="409"/>
    </location>
</feature>
<evidence type="ECO:0000313" key="12">
    <source>
        <dbReference type="EMBL" id="OMJ73931.1"/>
    </source>
</evidence>
<dbReference type="PANTHER" id="PTHR10110">
    <property type="entry name" value="SODIUM/HYDROGEN EXCHANGER"/>
    <property type="match status" value="1"/>
</dbReference>
<dbReference type="CDD" id="cd00038">
    <property type="entry name" value="CAP_ED"/>
    <property type="match status" value="1"/>
</dbReference>
<dbReference type="InterPro" id="IPR014710">
    <property type="entry name" value="RmlC-like_jellyroll"/>
</dbReference>
<feature type="transmembrane region" description="Helical" evidence="10">
    <location>
        <begin position="357"/>
        <end position="378"/>
    </location>
</feature>
<evidence type="ECO:0000256" key="6">
    <source>
        <dbReference type="ARBA" id="ARBA00023053"/>
    </source>
</evidence>
<dbReference type="GO" id="GO:0005886">
    <property type="term" value="C:plasma membrane"/>
    <property type="evidence" value="ECO:0007669"/>
    <property type="project" value="UniProtKB-SubCell"/>
</dbReference>
<keyword evidence="5 10" id="KW-1133">Transmembrane helix</keyword>
<dbReference type="InterPro" id="IPR018490">
    <property type="entry name" value="cNMP-bd_dom_sf"/>
</dbReference>
<organism evidence="12 13">
    <name type="scientific">Stentor coeruleus</name>
    <dbReference type="NCBI Taxonomy" id="5963"/>
    <lineage>
        <taxon>Eukaryota</taxon>
        <taxon>Sar</taxon>
        <taxon>Alveolata</taxon>
        <taxon>Ciliophora</taxon>
        <taxon>Postciliodesmatophora</taxon>
        <taxon>Heterotrichea</taxon>
        <taxon>Heterotrichida</taxon>
        <taxon>Stentoridae</taxon>
        <taxon>Stentor</taxon>
    </lineage>
</organism>